<evidence type="ECO:0000313" key="2">
    <source>
        <dbReference type="EMBL" id="KAF2795493.1"/>
    </source>
</evidence>
<keyword evidence="3" id="KW-1185">Reference proteome</keyword>
<sequence length="287" mass="31401">ASTTAQSLKSILASHPALSIFQGFLEQFDLLHQFSSISNITILAPTNQAYLDLAQWGFNLSQVEPFIARALLTYHVLDGEWTSNSIPSSGMPQVVHTFLRPPILTNVSNGAAVKLYRKGNDITSESGLQVLGGVEEADIKFENGVLHTLNSSMVLPHNISLTAELSGLTEFLEILSTAHSVTMLESSKDITVFIPHNTVLKRLGPLLRMLEPRQLSNILGYHVIPGKVLYKEMLCSGDNEFTTLHGAILNTRVDRNGTIFVNDGKMIRSDLLIYGGVAHVIDDVLVP</sequence>
<dbReference type="GO" id="GO:0000329">
    <property type="term" value="C:fungal-type vacuole membrane"/>
    <property type="evidence" value="ECO:0007669"/>
    <property type="project" value="TreeGrafter"/>
</dbReference>
<organism evidence="2 3">
    <name type="scientific">Melanomma pulvis-pyrius CBS 109.77</name>
    <dbReference type="NCBI Taxonomy" id="1314802"/>
    <lineage>
        <taxon>Eukaryota</taxon>
        <taxon>Fungi</taxon>
        <taxon>Dikarya</taxon>
        <taxon>Ascomycota</taxon>
        <taxon>Pezizomycotina</taxon>
        <taxon>Dothideomycetes</taxon>
        <taxon>Pleosporomycetidae</taxon>
        <taxon>Pleosporales</taxon>
        <taxon>Melanommataceae</taxon>
        <taxon>Melanomma</taxon>
    </lineage>
</organism>
<dbReference type="InterPro" id="IPR000782">
    <property type="entry name" value="FAS1_domain"/>
</dbReference>
<dbReference type="InterPro" id="IPR036378">
    <property type="entry name" value="FAS1_dom_sf"/>
</dbReference>
<evidence type="ECO:0000313" key="3">
    <source>
        <dbReference type="Proteomes" id="UP000799757"/>
    </source>
</evidence>
<dbReference type="AlphaFoldDB" id="A0A6A6XHF3"/>
<dbReference type="Gene3D" id="2.30.180.10">
    <property type="entry name" value="FAS1 domain"/>
    <property type="match status" value="2"/>
</dbReference>
<dbReference type="InterPro" id="IPR050904">
    <property type="entry name" value="Adhesion/Biosynth-related"/>
</dbReference>
<dbReference type="PANTHER" id="PTHR10900">
    <property type="entry name" value="PERIOSTIN-RELATED"/>
    <property type="match status" value="1"/>
</dbReference>
<accession>A0A6A6XHF3</accession>
<dbReference type="SUPFAM" id="SSF82153">
    <property type="entry name" value="FAS1 domain"/>
    <property type="match status" value="2"/>
</dbReference>
<feature type="domain" description="FAS1" evidence="1">
    <location>
        <begin position="5"/>
        <end position="153"/>
    </location>
</feature>
<dbReference type="Pfam" id="PF02469">
    <property type="entry name" value="Fasciclin"/>
    <property type="match status" value="2"/>
</dbReference>
<feature type="non-terminal residue" evidence="2">
    <location>
        <position position="287"/>
    </location>
</feature>
<dbReference type="EMBL" id="MU001857">
    <property type="protein sequence ID" value="KAF2795493.1"/>
    <property type="molecule type" value="Genomic_DNA"/>
</dbReference>
<dbReference type="GO" id="GO:0016236">
    <property type="term" value="P:macroautophagy"/>
    <property type="evidence" value="ECO:0007669"/>
    <property type="project" value="TreeGrafter"/>
</dbReference>
<dbReference type="SMART" id="SM00554">
    <property type="entry name" value="FAS1"/>
    <property type="match status" value="2"/>
</dbReference>
<feature type="domain" description="FAS1" evidence="1">
    <location>
        <begin position="155"/>
        <end position="285"/>
    </location>
</feature>
<dbReference type="OrthoDB" id="286301at2759"/>
<dbReference type="Proteomes" id="UP000799757">
    <property type="component" value="Unassembled WGS sequence"/>
</dbReference>
<evidence type="ECO:0000259" key="1">
    <source>
        <dbReference type="PROSITE" id="PS50213"/>
    </source>
</evidence>
<dbReference type="PANTHER" id="PTHR10900:SF77">
    <property type="entry name" value="FI19380P1"/>
    <property type="match status" value="1"/>
</dbReference>
<proteinExistence type="predicted"/>
<feature type="non-terminal residue" evidence="2">
    <location>
        <position position="1"/>
    </location>
</feature>
<protein>
    <submittedName>
        <fullName evidence="2">FAS1 domain-containing protein</fullName>
    </submittedName>
</protein>
<dbReference type="PROSITE" id="PS50213">
    <property type="entry name" value="FAS1"/>
    <property type="match status" value="2"/>
</dbReference>
<gene>
    <name evidence="2" type="ORF">K505DRAFT_216936</name>
</gene>
<reference evidence="2" key="1">
    <citation type="journal article" date="2020" name="Stud. Mycol.">
        <title>101 Dothideomycetes genomes: a test case for predicting lifestyles and emergence of pathogens.</title>
        <authorList>
            <person name="Haridas S."/>
            <person name="Albert R."/>
            <person name="Binder M."/>
            <person name="Bloem J."/>
            <person name="Labutti K."/>
            <person name="Salamov A."/>
            <person name="Andreopoulos B."/>
            <person name="Baker S."/>
            <person name="Barry K."/>
            <person name="Bills G."/>
            <person name="Bluhm B."/>
            <person name="Cannon C."/>
            <person name="Castanera R."/>
            <person name="Culley D."/>
            <person name="Daum C."/>
            <person name="Ezra D."/>
            <person name="Gonzalez J."/>
            <person name="Henrissat B."/>
            <person name="Kuo A."/>
            <person name="Liang C."/>
            <person name="Lipzen A."/>
            <person name="Lutzoni F."/>
            <person name="Magnuson J."/>
            <person name="Mondo S."/>
            <person name="Nolan M."/>
            <person name="Ohm R."/>
            <person name="Pangilinan J."/>
            <person name="Park H.-J."/>
            <person name="Ramirez L."/>
            <person name="Alfaro M."/>
            <person name="Sun H."/>
            <person name="Tritt A."/>
            <person name="Yoshinaga Y."/>
            <person name="Zwiers L.-H."/>
            <person name="Turgeon B."/>
            <person name="Goodwin S."/>
            <person name="Spatafora J."/>
            <person name="Crous P."/>
            <person name="Grigoriev I."/>
        </authorList>
    </citation>
    <scope>NUCLEOTIDE SEQUENCE</scope>
    <source>
        <strain evidence="2">CBS 109.77</strain>
    </source>
</reference>
<name>A0A6A6XHF3_9PLEO</name>